<protein>
    <recommendedName>
        <fullName evidence="3">Lysozyme</fullName>
        <ecNumber evidence="3">3.2.1.17</ecNumber>
    </recommendedName>
</protein>
<evidence type="ECO:0000256" key="1">
    <source>
        <dbReference type="ARBA" id="ARBA00022529"/>
    </source>
</evidence>
<reference evidence="4 5" key="1">
    <citation type="submission" date="2018-08" db="EMBL/GenBank/DDBJ databases">
        <title>A genome reference for cultivated species of the human gut microbiota.</title>
        <authorList>
            <person name="Zou Y."/>
            <person name="Xue W."/>
            <person name="Luo G."/>
        </authorList>
    </citation>
    <scope>NUCLEOTIDE SEQUENCE [LARGE SCALE GENOMIC DNA]</scope>
    <source>
        <strain evidence="4 5">AF38-11</strain>
    </source>
</reference>
<dbReference type="GO" id="GO:0016998">
    <property type="term" value="P:cell wall macromolecule catabolic process"/>
    <property type="evidence" value="ECO:0007669"/>
    <property type="project" value="InterPro"/>
</dbReference>
<dbReference type="GO" id="GO:0042742">
    <property type="term" value="P:defense response to bacterium"/>
    <property type="evidence" value="ECO:0007669"/>
    <property type="project" value="UniProtKB-KW"/>
</dbReference>
<dbReference type="GO" id="GO:0031640">
    <property type="term" value="P:killing of cells of another organism"/>
    <property type="evidence" value="ECO:0007669"/>
    <property type="project" value="UniProtKB-KW"/>
</dbReference>
<dbReference type="EC" id="3.2.1.17" evidence="3"/>
<evidence type="ECO:0000313" key="4">
    <source>
        <dbReference type="EMBL" id="RHL36587.1"/>
    </source>
</evidence>
<keyword evidence="1 3" id="KW-0929">Antimicrobial</keyword>
<gene>
    <name evidence="4" type="ORF">DW026_09990</name>
</gene>
<dbReference type="InterPro" id="IPR002196">
    <property type="entry name" value="Glyco_hydro_24"/>
</dbReference>
<sequence length="194" mass="22880">MPSDKISKRNKMRFMTGKIRTYIILALLLLCQNIMAQNKTPTPDSPSQTDLGIFALPPLERAVRCIKYYEGWHDIKRNYPYIGWGHRILPHEKFSKNLTYQHADSLLRSDLTKLCAMFRKYGKDSLLLAVLAYNVGPYKILGNKRFPKSRLLQKIERGLRDIEKDYLDFCRWRGKCIPSIKRRRMTELQLLYIP</sequence>
<dbReference type="InterPro" id="IPR023346">
    <property type="entry name" value="Lysozyme-like_dom_sf"/>
</dbReference>
<name>A0AA92VA01_9BACT</name>
<comment type="similarity">
    <text evidence="3">Belongs to the glycosyl hydrolase 24 family.</text>
</comment>
<evidence type="ECO:0000256" key="3">
    <source>
        <dbReference type="RuleBase" id="RU003788"/>
    </source>
</evidence>
<dbReference type="GO" id="GO:0009253">
    <property type="term" value="P:peptidoglycan catabolic process"/>
    <property type="evidence" value="ECO:0007669"/>
    <property type="project" value="InterPro"/>
</dbReference>
<dbReference type="EMBL" id="QROP01000025">
    <property type="protein sequence ID" value="RHL36587.1"/>
    <property type="molecule type" value="Genomic_DNA"/>
</dbReference>
<comment type="caution">
    <text evidence="4">The sequence shown here is derived from an EMBL/GenBank/DDBJ whole genome shotgun (WGS) entry which is preliminary data.</text>
</comment>
<proteinExistence type="inferred from homology"/>
<accession>A0AA92VA01</accession>
<dbReference type="Gene3D" id="1.10.530.40">
    <property type="match status" value="1"/>
</dbReference>
<keyword evidence="2 3" id="KW-0081">Bacteriolytic enzyme</keyword>
<comment type="catalytic activity">
    <reaction evidence="3">
        <text>Hydrolysis of (1-&gt;4)-beta-linkages between N-acetylmuramic acid and N-acetyl-D-glucosamine residues in a peptidoglycan and between N-acetyl-D-glucosamine residues in chitodextrins.</text>
        <dbReference type="EC" id="3.2.1.17"/>
    </reaction>
</comment>
<evidence type="ECO:0000256" key="2">
    <source>
        <dbReference type="ARBA" id="ARBA00022638"/>
    </source>
</evidence>
<dbReference type="InterPro" id="IPR023347">
    <property type="entry name" value="Lysozyme_dom_sf"/>
</dbReference>
<dbReference type="AlphaFoldDB" id="A0AA92VA01"/>
<organism evidence="4 5">
    <name type="scientific">Segatella copri</name>
    <dbReference type="NCBI Taxonomy" id="165179"/>
    <lineage>
        <taxon>Bacteria</taxon>
        <taxon>Pseudomonadati</taxon>
        <taxon>Bacteroidota</taxon>
        <taxon>Bacteroidia</taxon>
        <taxon>Bacteroidales</taxon>
        <taxon>Prevotellaceae</taxon>
        <taxon>Segatella</taxon>
    </lineage>
</organism>
<evidence type="ECO:0000313" key="5">
    <source>
        <dbReference type="Proteomes" id="UP000283672"/>
    </source>
</evidence>
<dbReference type="SUPFAM" id="SSF53955">
    <property type="entry name" value="Lysozyme-like"/>
    <property type="match status" value="1"/>
</dbReference>
<dbReference type="Proteomes" id="UP000283672">
    <property type="component" value="Unassembled WGS sequence"/>
</dbReference>
<dbReference type="Pfam" id="PF00959">
    <property type="entry name" value="Phage_lysozyme"/>
    <property type="match status" value="1"/>
</dbReference>
<dbReference type="GO" id="GO:0003796">
    <property type="term" value="F:lysozyme activity"/>
    <property type="evidence" value="ECO:0007669"/>
    <property type="project" value="UniProtKB-EC"/>
</dbReference>
<keyword evidence="3" id="KW-0378">Hydrolase</keyword>
<keyword evidence="3" id="KW-0326">Glycosidase</keyword>